<organism evidence="1 2">
    <name type="scientific">Staphylococcus agnetis</name>
    <dbReference type="NCBI Taxonomy" id="985762"/>
    <lineage>
        <taxon>Bacteria</taxon>
        <taxon>Bacillati</taxon>
        <taxon>Bacillota</taxon>
        <taxon>Bacilli</taxon>
        <taxon>Bacillales</taxon>
        <taxon>Staphylococcaceae</taxon>
        <taxon>Staphylococcus</taxon>
    </lineage>
</organism>
<comment type="caution">
    <text evidence="1">The sequence shown here is derived from an EMBL/GenBank/DDBJ whole genome shotgun (WGS) entry which is preliminary data.</text>
</comment>
<keyword evidence="2" id="KW-1185">Reference proteome</keyword>
<name>A0ABX3Z3G9_9STAP</name>
<proteinExistence type="predicted"/>
<protein>
    <submittedName>
        <fullName evidence="1">Uncharacterized protein</fullName>
    </submittedName>
</protein>
<evidence type="ECO:0000313" key="2">
    <source>
        <dbReference type="Proteomes" id="UP000195208"/>
    </source>
</evidence>
<dbReference type="EMBL" id="NEFX01000018">
    <property type="protein sequence ID" value="OTW30455.1"/>
    <property type="molecule type" value="Genomic_DNA"/>
</dbReference>
<evidence type="ECO:0000313" key="1">
    <source>
        <dbReference type="EMBL" id="OTW30455.1"/>
    </source>
</evidence>
<reference evidence="1 2" key="1">
    <citation type="submission" date="2017-04" db="EMBL/GenBank/DDBJ databases">
        <title>Staphylococcus agnetis, a potential pathogen in the broiler production.</title>
        <authorList>
            <person name="Poulsen L."/>
        </authorList>
    </citation>
    <scope>NUCLEOTIDE SEQUENCE [LARGE SCALE GENOMIC DNA]</scope>
    <source>
        <strain evidence="1 2">723_310714_2_2_spleen</strain>
    </source>
</reference>
<dbReference type="Proteomes" id="UP000195208">
    <property type="component" value="Unassembled WGS sequence"/>
</dbReference>
<dbReference type="RefSeq" id="WP_085622101.1">
    <property type="nucleotide sequence ID" value="NZ_JAPTFZ010000006.1"/>
</dbReference>
<gene>
    <name evidence="1" type="ORF">B9M88_09300</name>
</gene>
<accession>A0ABX3Z3G9</accession>
<sequence length="139" mass="16474">MDSKNIILKDAFYSNSKSSLTLKPLRNTTDDEEKIIYYEVIIEFENQKFKSELAIFEEDIENLKNFEYTFPMTDFYFIEPDITFTILDYESEYLSLYVNLDSGLRYSNECTESGLSVRLNVTKEDIDRFMNKIITIDNI</sequence>